<keyword evidence="7 8" id="KW-0472">Membrane</keyword>
<sequence length="953" mass="107131">MDSSSPRSSGPASFLTQTDAFLRKNLVFQIRNRKLTIRIIIYPVIICVLLSVLQWAINSELDSPKYKCGCRCVDTNGNGSCENVCGIQYSTSDQADSCAIPNPEEWPALLQVPRPEYRAAEVDFSTFTDLPNKSCRDAQSCPAAVLLTGGNRSLVDSLALDLFTSSSPSNLLNYLSNLSNFITGTDTVTRETEFIEPAFFSGRPVYIVQPECRQNYTLTIPIQIATATFQQELKCIQALPLWCRSSSEINNELFKGYRLGNTEGVINEIMGAYDFLNSNEKSFNVIIWYNSTYKNASMRGTPPALMRVSRSLNVVSNAYLQFVKGADSKMQLEFTKEMPKPANRLSLDFSSLLSALFFQWIVELLFPVMLIYLVYEKQHKLRIMMKMHGLQDGPYWIISYVYFLFLSSAYVLSFVILGSVIGLKFFTLNDYSIQFVFYFTSINLQIVLAFLTAAFFSNVKTAEVIGYLYIFGSSIMAGYLLHFFVEDTSFPGKWLLVMEIIPAFSLYRGLYEFGQYSFNGDQMGTSGMRWGDLNDSLNGMRDVLTIIVIEWLVLLPVAYYLNQGASLGRGISNNPLFSLQCFLMKTPSNQRFNIRRQGSKEVSVDMEKPDIIKERKMVEQLLLEPDTSYAIICDNLKKVYPGKDGNQDKFAVQGLSLALPRGECFGLLGPNGAGKTTFINMMIGLIAPTSGNAFVRGFNIQNDMDKIYSSMSVCPQNDMLWEMLTGREHLLFYGRLKNLKGSALMLTVEESLKSVNLFHGGVADKQVKKYSGGMKRRLSVAISLIGDPEVVYMDEPSTGLDPASRKKLWNVLKHAKQNRATILTTHSMEEAEFLCDRLGIFVDGSLQCIGNPRELKARYGESYIFTMTTSPDDEQEVENLVFTVSPNAKKIYQISGTQKFELPKQEVRIADVFSAVGNFKSKVSVRAWGLADTTMEDVFIKVAKRAELFDKLS</sequence>
<dbReference type="SMART" id="SM00382">
    <property type="entry name" value="AAA"/>
    <property type="match status" value="1"/>
</dbReference>
<dbReference type="GO" id="GO:0016887">
    <property type="term" value="F:ATP hydrolysis activity"/>
    <property type="evidence" value="ECO:0007669"/>
    <property type="project" value="InterPro"/>
</dbReference>
<reference evidence="10" key="1">
    <citation type="journal article" date="2019" name="Nat. Commun.">
        <title>Genome-wide association mapping of date palm fruit traits.</title>
        <authorList>
            <person name="Hazzouri K.M."/>
            <person name="Gros-Balthazard M."/>
            <person name="Flowers J.M."/>
            <person name="Copetti D."/>
            <person name="Lemansour A."/>
            <person name="Lebrun M."/>
            <person name="Masmoudi K."/>
            <person name="Ferrand S."/>
            <person name="Dhar M.I."/>
            <person name="Fresquez Z.A."/>
            <person name="Rosas U."/>
            <person name="Zhang J."/>
            <person name="Talag J."/>
            <person name="Lee S."/>
            <person name="Kudrna D."/>
            <person name="Powell R.F."/>
            <person name="Leitch I.J."/>
            <person name="Krueger R.R."/>
            <person name="Wing R.A."/>
            <person name="Amiri K.M.A."/>
            <person name="Purugganan M.D."/>
        </authorList>
    </citation>
    <scope>NUCLEOTIDE SEQUENCE [LARGE SCALE GENOMIC DNA]</scope>
    <source>
        <strain evidence="10">cv. Khalas</strain>
    </source>
</reference>
<protein>
    <submittedName>
        <fullName evidence="11">ABC transporter A family member 7-like isoform X1</fullName>
    </submittedName>
</protein>
<evidence type="ECO:0000256" key="2">
    <source>
        <dbReference type="ARBA" id="ARBA00008526"/>
    </source>
</evidence>
<feature type="transmembrane region" description="Helical" evidence="8">
    <location>
        <begin position="39"/>
        <end position="57"/>
    </location>
</feature>
<proteinExistence type="inferred from homology"/>
<dbReference type="GeneID" id="103709796"/>
<dbReference type="InterPro" id="IPR017871">
    <property type="entry name" value="ABC_transporter-like_CS"/>
</dbReference>
<gene>
    <name evidence="11" type="primary">LOC103709796</name>
</gene>
<evidence type="ECO:0000256" key="7">
    <source>
        <dbReference type="ARBA" id="ARBA00023136"/>
    </source>
</evidence>
<dbReference type="PROSITE" id="PS00211">
    <property type="entry name" value="ABC_TRANSPORTER_1"/>
    <property type="match status" value="1"/>
</dbReference>
<dbReference type="GO" id="GO:0140359">
    <property type="term" value="F:ABC-type transporter activity"/>
    <property type="evidence" value="ECO:0007669"/>
    <property type="project" value="InterPro"/>
</dbReference>
<dbReference type="RefSeq" id="XP_038985167.1">
    <property type="nucleotide sequence ID" value="XM_039129239.1"/>
</dbReference>
<dbReference type="InterPro" id="IPR026082">
    <property type="entry name" value="ABCA"/>
</dbReference>
<dbReference type="GO" id="GO:0005319">
    <property type="term" value="F:lipid transporter activity"/>
    <property type="evidence" value="ECO:0007669"/>
    <property type="project" value="TreeGrafter"/>
</dbReference>
<dbReference type="OrthoDB" id="8061355at2759"/>
<feature type="transmembrane region" description="Helical" evidence="8">
    <location>
        <begin position="435"/>
        <end position="457"/>
    </location>
</feature>
<dbReference type="AlphaFoldDB" id="A0A8B9AH93"/>
<dbReference type="Pfam" id="PF24526">
    <property type="entry name" value="ABCA12_C"/>
    <property type="match status" value="1"/>
</dbReference>
<feature type="domain" description="ABC transporter" evidence="9">
    <location>
        <begin position="631"/>
        <end position="868"/>
    </location>
</feature>
<feature type="transmembrane region" description="Helical" evidence="8">
    <location>
        <begin position="464"/>
        <end position="485"/>
    </location>
</feature>
<dbReference type="PANTHER" id="PTHR19229">
    <property type="entry name" value="ATP-BINDING CASSETTE TRANSPORTER SUBFAMILY A ABCA"/>
    <property type="match status" value="1"/>
</dbReference>
<dbReference type="Proteomes" id="UP000228380">
    <property type="component" value="Chromosome 8"/>
</dbReference>
<evidence type="ECO:0000259" key="9">
    <source>
        <dbReference type="PROSITE" id="PS50893"/>
    </source>
</evidence>
<dbReference type="CDD" id="cd03263">
    <property type="entry name" value="ABC_subfamily_A"/>
    <property type="match status" value="1"/>
</dbReference>
<evidence type="ECO:0000256" key="3">
    <source>
        <dbReference type="ARBA" id="ARBA00022692"/>
    </source>
</evidence>
<dbReference type="GO" id="GO:0005524">
    <property type="term" value="F:ATP binding"/>
    <property type="evidence" value="ECO:0007669"/>
    <property type="project" value="UniProtKB-KW"/>
</dbReference>
<evidence type="ECO:0000256" key="5">
    <source>
        <dbReference type="ARBA" id="ARBA00022840"/>
    </source>
</evidence>
<accession>A0A8B9AH93</accession>
<evidence type="ECO:0000256" key="1">
    <source>
        <dbReference type="ARBA" id="ARBA00004370"/>
    </source>
</evidence>
<evidence type="ECO:0000256" key="8">
    <source>
        <dbReference type="SAM" id="Phobius"/>
    </source>
</evidence>
<evidence type="ECO:0000256" key="4">
    <source>
        <dbReference type="ARBA" id="ARBA00022741"/>
    </source>
</evidence>
<dbReference type="GO" id="GO:0016020">
    <property type="term" value="C:membrane"/>
    <property type="evidence" value="ECO:0007669"/>
    <property type="project" value="UniProtKB-SubCell"/>
</dbReference>
<comment type="similarity">
    <text evidence="2">Belongs to the ABC transporter superfamily. ABCA family. CPR flippase (TC 3.A.1.211) subfamily.</text>
</comment>
<keyword evidence="4" id="KW-0547">Nucleotide-binding</keyword>
<dbReference type="PANTHER" id="PTHR19229:SF257">
    <property type="entry name" value="OS06G0589300 PROTEIN"/>
    <property type="match status" value="1"/>
</dbReference>
<dbReference type="InterPro" id="IPR027417">
    <property type="entry name" value="P-loop_NTPase"/>
</dbReference>
<dbReference type="Pfam" id="PF00005">
    <property type="entry name" value="ABC_tran"/>
    <property type="match status" value="1"/>
</dbReference>
<feature type="transmembrane region" description="Helical" evidence="8">
    <location>
        <begin position="395"/>
        <end position="423"/>
    </location>
</feature>
<evidence type="ECO:0000313" key="11">
    <source>
        <dbReference type="RefSeq" id="XP_038985167.1"/>
    </source>
</evidence>
<feature type="transmembrane region" description="Helical" evidence="8">
    <location>
        <begin position="352"/>
        <end position="375"/>
    </location>
</feature>
<evidence type="ECO:0000313" key="10">
    <source>
        <dbReference type="Proteomes" id="UP000228380"/>
    </source>
</evidence>
<reference evidence="11" key="2">
    <citation type="submission" date="2025-08" db="UniProtKB">
        <authorList>
            <consortium name="RefSeq"/>
        </authorList>
    </citation>
    <scope>IDENTIFICATION</scope>
    <source>
        <tissue evidence="11">Young leaves</tissue>
    </source>
</reference>
<dbReference type="InterPro" id="IPR003439">
    <property type="entry name" value="ABC_transporter-like_ATP-bd"/>
</dbReference>
<keyword evidence="5" id="KW-0067">ATP-binding</keyword>
<dbReference type="InterPro" id="IPR003593">
    <property type="entry name" value="AAA+_ATPase"/>
</dbReference>
<dbReference type="Gene3D" id="3.40.50.300">
    <property type="entry name" value="P-loop containing nucleotide triphosphate hydrolases"/>
    <property type="match status" value="1"/>
</dbReference>
<dbReference type="KEGG" id="pda:103709796"/>
<dbReference type="FunFam" id="3.40.50.300:FF:000633">
    <property type="entry name" value="ABC transporter A family member 7"/>
    <property type="match status" value="1"/>
</dbReference>
<dbReference type="SUPFAM" id="SSF52540">
    <property type="entry name" value="P-loop containing nucleoside triphosphate hydrolases"/>
    <property type="match status" value="1"/>
</dbReference>
<keyword evidence="10" id="KW-1185">Reference proteome</keyword>
<evidence type="ECO:0000256" key="6">
    <source>
        <dbReference type="ARBA" id="ARBA00022989"/>
    </source>
</evidence>
<keyword evidence="3 8" id="KW-0812">Transmembrane</keyword>
<name>A0A8B9AH93_PHODC</name>
<keyword evidence="6 8" id="KW-1133">Transmembrane helix</keyword>
<organism evidence="10 11">
    <name type="scientific">Phoenix dactylifera</name>
    <name type="common">Date palm</name>
    <dbReference type="NCBI Taxonomy" id="42345"/>
    <lineage>
        <taxon>Eukaryota</taxon>
        <taxon>Viridiplantae</taxon>
        <taxon>Streptophyta</taxon>
        <taxon>Embryophyta</taxon>
        <taxon>Tracheophyta</taxon>
        <taxon>Spermatophyta</taxon>
        <taxon>Magnoliopsida</taxon>
        <taxon>Liliopsida</taxon>
        <taxon>Arecaceae</taxon>
        <taxon>Coryphoideae</taxon>
        <taxon>Phoeniceae</taxon>
        <taxon>Phoenix</taxon>
    </lineage>
</organism>
<dbReference type="PROSITE" id="PS50893">
    <property type="entry name" value="ABC_TRANSPORTER_2"/>
    <property type="match status" value="1"/>
</dbReference>
<comment type="subcellular location">
    <subcellularLocation>
        <location evidence="1">Membrane</location>
    </subcellularLocation>
</comment>